<dbReference type="OrthoDB" id="7271379at2"/>
<name>A0A1G6TE06_9PROT</name>
<evidence type="ECO:0000256" key="1">
    <source>
        <dbReference type="SAM" id="MobiDB-lite"/>
    </source>
</evidence>
<accession>A0A1G6TE06</accession>
<protein>
    <submittedName>
        <fullName evidence="3">Uncharacterized protein</fullName>
    </submittedName>
</protein>
<feature type="chain" id="PRO_5011769606" evidence="2">
    <location>
        <begin position="19"/>
        <end position="91"/>
    </location>
</feature>
<dbReference type="STRING" id="938405.SAMN02927895_03258"/>
<keyword evidence="2" id="KW-0732">Signal</keyword>
<reference evidence="3 4" key="1">
    <citation type="submission" date="2016-10" db="EMBL/GenBank/DDBJ databases">
        <authorList>
            <person name="de Groot N.N."/>
        </authorList>
    </citation>
    <scope>NUCLEOTIDE SEQUENCE [LARGE SCALE GENOMIC DNA]</scope>
    <source>
        <strain evidence="3 4">CPCC 100156</strain>
    </source>
</reference>
<dbReference type="AlphaFoldDB" id="A0A1G6TE06"/>
<keyword evidence="4" id="KW-1185">Reference proteome</keyword>
<dbReference type="Proteomes" id="UP000198925">
    <property type="component" value="Unassembled WGS sequence"/>
</dbReference>
<evidence type="ECO:0000313" key="3">
    <source>
        <dbReference type="EMBL" id="SDD27382.1"/>
    </source>
</evidence>
<dbReference type="RefSeq" id="WP_090565469.1">
    <property type="nucleotide sequence ID" value="NZ_FMXZ01000009.1"/>
</dbReference>
<evidence type="ECO:0000313" key="4">
    <source>
        <dbReference type="Proteomes" id="UP000198925"/>
    </source>
</evidence>
<dbReference type="EMBL" id="FMZX01000006">
    <property type="protein sequence ID" value="SDD27382.1"/>
    <property type="molecule type" value="Genomic_DNA"/>
</dbReference>
<sequence>MRHVLLLGLTLLAGPLAAQEPSRVPPDRVPSLGGRQFPSGEVERQVRPPPDSPAAERDRRQLQELNDLSRQLAPGASVPAPHVEDETRRTR</sequence>
<gene>
    <name evidence="3" type="ORF">SAMN04487779_100645</name>
</gene>
<organism evidence="3 4">
    <name type="scientific">Belnapia rosea</name>
    <dbReference type="NCBI Taxonomy" id="938405"/>
    <lineage>
        <taxon>Bacteria</taxon>
        <taxon>Pseudomonadati</taxon>
        <taxon>Pseudomonadota</taxon>
        <taxon>Alphaproteobacteria</taxon>
        <taxon>Acetobacterales</taxon>
        <taxon>Roseomonadaceae</taxon>
        <taxon>Belnapia</taxon>
    </lineage>
</organism>
<feature type="region of interest" description="Disordered" evidence="1">
    <location>
        <begin position="17"/>
        <end position="91"/>
    </location>
</feature>
<proteinExistence type="predicted"/>
<evidence type="ECO:0000256" key="2">
    <source>
        <dbReference type="SAM" id="SignalP"/>
    </source>
</evidence>
<feature type="signal peptide" evidence="2">
    <location>
        <begin position="1"/>
        <end position="18"/>
    </location>
</feature>
<feature type="compositionally biased region" description="Basic and acidic residues" evidence="1">
    <location>
        <begin position="82"/>
        <end position="91"/>
    </location>
</feature>